<feature type="repeat" description="ANK" evidence="4">
    <location>
        <begin position="945"/>
        <end position="965"/>
    </location>
</feature>
<feature type="domain" description="TANC1/2-like AAA+ ATPase lid" evidence="7">
    <location>
        <begin position="216"/>
        <end position="300"/>
    </location>
</feature>
<feature type="repeat" description="ANK" evidence="4">
    <location>
        <begin position="747"/>
        <end position="779"/>
    </location>
</feature>
<dbReference type="Gene3D" id="1.25.40.20">
    <property type="entry name" value="Ankyrin repeat-containing domain"/>
    <property type="match status" value="6"/>
</dbReference>
<accession>A0ABY7DJL4</accession>
<reference evidence="9" key="1">
    <citation type="submission" date="2022-11" db="EMBL/GenBank/DDBJ databases">
        <title>Centuries of genome instability and evolution in soft-shell clam transmissible cancer (bioRxiv).</title>
        <authorList>
            <person name="Hart S.F.M."/>
            <person name="Yonemitsu M.A."/>
            <person name="Giersch R.M."/>
            <person name="Beal B.F."/>
            <person name="Arriagada G."/>
            <person name="Davis B.W."/>
            <person name="Ostrander E.A."/>
            <person name="Goff S.P."/>
            <person name="Metzger M.J."/>
        </authorList>
    </citation>
    <scope>NUCLEOTIDE SEQUENCE</scope>
    <source>
        <strain evidence="9">MELC-2E11</strain>
        <tissue evidence="9">Siphon/mantle</tissue>
    </source>
</reference>
<dbReference type="PROSITE" id="PS50297">
    <property type="entry name" value="ANK_REP_REGION"/>
    <property type="match status" value="16"/>
</dbReference>
<feature type="repeat" description="ANK" evidence="4">
    <location>
        <begin position="1012"/>
        <end position="1044"/>
    </location>
</feature>
<evidence type="ECO:0000256" key="1">
    <source>
        <dbReference type="ARBA" id="ARBA00022553"/>
    </source>
</evidence>
<dbReference type="Pfam" id="PF25521">
    <property type="entry name" value="WHD_TANC1"/>
    <property type="match status" value="1"/>
</dbReference>
<feature type="domain" description="Nephrocystin 3-like N-terminal" evidence="6">
    <location>
        <begin position="33"/>
        <end position="197"/>
    </location>
</feature>
<dbReference type="Pfam" id="PF25520">
    <property type="entry name" value="AAA_lid_TANC1"/>
    <property type="match status" value="1"/>
</dbReference>
<keyword evidence="3 4" id="KW-0040">ANK repeat</keyword>
<dbReference type="InterPro" id="IPR036770">
    <property type="entry name" value="Ankyrin_rpt-contain_sf"/>
</dbReference>
<dbReference type="InterPro" id="IPR056884">
    <property type="entry name" value="NPHP3-like_N"/>
</dbReference>
<feature type="repeat" description="ANK" evidence="4">
    <location>
        <begin position="714"/>
        <end position="746"/>
    </location>
</feature>
<evidence type="ECO:0000256" key="5">
    <source>
        <dbReference type="SAM" id="MobiDB-lite"/>
    </source>
</evidence>
<dbReference type="PANTHER" id="PTHR24198:SF165">
    <property type="entry name" value="ANKYRIN REPEAT-CONTAINING PROTEIN-RELATED"/>
    <property type="match status" value="1"/>
</dbReference>
<dbReference type="Pfam" id="PF12796">
    <property type="entry name" value="Ank_2"/>
    <property type="match status" value="5"/>
</dbReference>
<dbReference type="Pfam" id="PF00023">
    <property type="entry name" value="Ank"/>
    <property type="match status" value="1"/>
</dbReference>
<dbReference type="InterPro" id="IPR002110">
    <property type="entry name" value="Ankyrin_rpt"/>
</dbReference>
<dbReference type="InterPro" id="IPR058056">
    <property type="entry name" value="WH_TANC1/2"/>
</dbReference>
<feature type="region of interest" description="Disordered" evidence="5">
    <location>
        <begin position="1072"/>
        <end position="1092"/>
    </location>
</feature>
<keyword evidence="10" id="KW-1185">Reference proteome</keyword>
<evidence type="ECO:0000256" key="4">
    <source>
        <dbReference type="PROSITE-ProRule" id="PRU00023"/>
    </source>
</evidence>
<dbReference type="SUPFAM" id="SSF52540">
    <property type="entry name" value="P-loop containing nucleoside triphosphate hydrolases"/>
    <property type="match status" value="1"/>
</dbReference>
<protein>
    <submittedName>
        <fullName evidence="9">ANR50-like protein</fullName>
    </submittedName>
</protein>
<evidence type="ECO:0000259" key="8">
    <source>
        <dbReference type="Pfam" id="PF25521"/>
    </source>
</evidence>
<feature type="region of interest" description="Disordered" evidence="5">
    <location>
        <begin position="1313"/>
        <end position="1402"/>
    </location>
</feature>
<feature type="repeat" description="ANK" evidence="4">
    <location>
        <begin position="780"/>
        <end position="812"/>
    </location>
</feature>
<feature type="repeat" description="ANK" evidence="4">
    <location>
        <begin position="912"/>
        <end position="944"/>
    </location>
</feature>
<dbReference type="InterPro" id="IPR027417">
    <property type="entry name" value="P-loop_NTPase"/>
</dbReference>
<feature type="repeat" description="ANK" evidence="4">
    <location>
        <begin position="511"/>
        <end position="543"/>
    </location>
</feature>
<keyword evidence="2" id="KW-0677">Repeat</keyword>
<sequence>MSHCLLREKRFFCREWAFSKISHCLENRPTAKTSGALIMGGPGSGKTALCCELVWPTNPGGKQVALNNRMLSYHFCQAHNVEALSVSYFIKNMVEQLSCSDMISGYHEIVKSSEIQTLLHKRDYDTNLDDLFKQAVLEPLQQIEPPEKTLFMLVDSIDESYLHTTSEHEEGSKTIAELLANHHSLLPKWLLLMCSSRKQNKTISRMFTGFRKISLDDLRKSYIVRDVQQYILCRLDQEEELRQHLSRETAEMLNQLHIKSNGCFLYLEKVLDGVAEHFIMLREIREIPGTLNGLYLWLCQRLFVRKQFTKVKPVLEVMLAARQPLTDLELFGCAQIKNTVLLKEEFEKHMKILSKILITSPDGTRILFHHSFAEWLLDVKHCTQKYLCNAAEGHGMLALYATLHASKLTPLEVQDFALHLVKSTVQCSIEHNQLVQWLLLSGANAERCLTAGFPKEQKVLKLLLDAGAEMPCENECDAVSMKESLTVESQIESPKISERDIDENIDIIDANGRTLLHTAAYKGNLHLVQLLLLKGASIEALDKSKQTPLNLAAKQGYSDVVSALVEVGANVDNADEDGLTALRSAAWGGHTEVVVVLLSAGASVNSCDNDQRTALRAAAWGGHEEIVTKLLEHGADVNIADNEGRTALIAAAYMGHTEIVDHLLDYKANIDHADRDGRSALSVAALCIPASKGHESVVSLLLERGAEVNHQDKDGMTPLLVAAYEGHQEVCEMLLEWDADVDHCDKNGRTPLLAAASMGHEQIVTQLLFWGSAVDSIDSEGRTVLSIAAGQGNAVIVEQLLDRGLDEMHRDNAGMTPLHMAAYEGHKKVTDLLIEHLAKVNEIDNEGRIPLHLAAQEGHLPVLQVLVQHGSQVNQRSHDGKTPLRSAAIEGHRDVVEYLLNFRSDIDYQDADGRSTLYVLALENKYSIADLLLQKGAGMDMVDLEGRTALHVAAWQGHFEIVDVMCRRSVAIIDAVDNDNRTALQTAAWQGHDRVVQYLLDKGAFVDHTCNQGATALCIASQEGHDNVVRVLLQYHANPNHADQFGRTPMKVALKSGHLNVIKLLEEYGASVPTGNKSRSSSSASCTSSETKPSLQASETAILTVNSSVTISSGNPVVMNGIHMSNSPSESPDSTFDRRKSMLSNNSSKSSSYLTSSTNQSSLNSAMSCSQTGPTESDCMTFTQQLQQCSLSRNRSRPISRLLSPVSEPHSPVQSPLGSPALNSECLLFGGTNGHNGQTTPTRGRKANLLNKIQLATNINITMNPYNADISDDEVWKVNPHHTHSSLKTSMQLLENQRKKTPDHVSKPFMGQSALEMRSPETRRKRNGIVTNPNHKAKGINSVGHMKKLAQLESSQRGDNSASLSSDGSLSTNGRTSPMVAIGDQRAPVRPSGLPLKKETPL</sequence>
<feature type="repeat" description="ANK" evidence="4">
    <location>
        <begin position="643"/>
        <end position="675"/>
    </location>
</feature>
<dbReference type="Pfam" id="PF13637">
    <property type="entry name" value="Ank_4"/>
    <property type="match status" value="1"/>
</dbReference>
<dbReference type="EMBL" id="CP111014">
    <property type="protein sequence ID" value="WAQ97891.1"/>
    <property type="molecule type" value="Genomic_DNA"/>
</dbReference>
<dbReference type="PROSITE" id="PS50088">
    <property type="entry name" value="ANK_REPEAT"/>
    <property type="match status" value="17"/>
</dbReference>
<dbReference type="SUPFAM" id="SSF48403">
    <property type="entry name" value="Ankyrin repeat"/>
    <property type="match status" value="2"/>
</dbReference>
<feature type="compositionally biased region" description="Polar residues" evidence="5">
    <location>
        <begin position="1123"/>
        <end position="1134"/>
    </location>
</feature>
<feature type="repeat" description="ANK" evidence="4">
    <location>
        <begin position="813"/>
        <end position="845"/>
    </location>
</feature>
<name>A0ABY7DJL4_MYAAR</name>
<proteinExistence type="predicted"/>
<feature type="repeat" description="ANK" evidence="4">
    <location>
        <begin position="846"/>
        <end position="878"/>
    </location>
</feature>
<feature type="compositionally biased region" description="Low complexity" evidence="5">
    <location>
        <begin position="1142"/>
        <end position="1168"/>
    </location>
</feature>
<dbReference type="Proteomes" id="UP001164746">
    <property type="component" value="Chromosome 3"/>
</dbReference>
<dbReference type="PANTHER" id="PTHR24198">
    <property type="entry name" value="ANKYRIN REPEAT AND PROTEIN KINASE DOMAIN-CONTAINING PROTEIN"/>
    <property type="match status" value="1"/>
</dbReference>
<feature type="region of interest" description="Disordered" evidence="5">
    <location>
        <begin position="1120"/>
        <end position="1177"/>
    </location>
</feature>
<keyword evidence="1" id="KW-0597">Phosphoprotein</keyword>
<evidence type="ECO:0000259" key="7">
    <source>
        <dbReference type="Pfam" id="PF25520"/>
    </source>
</evidence>
<feature type="repeat" description="ANK" evidence="4">
    <location>
        <begin position="1045"/>
        <end position="1077"/>
    </location>
</feature>
<dbReference type="Pfam" id="PF24883">
    <property type="entry name" value="NPHP3_N"/>
    <property type="match status" value="1"/>
</dbReference>
<evidence type="ECO:0000313" key="9">
    <source>
        <dbReference type="EMBL" id="WAQ97891.1"/>
    </source>
</evidence>
<feature type="repeat" description="ANK" evidence="4">
    <location>
        <begin position="544"/>
        <end position="576"/>
    </location>
</feature>
<evidence type="ECO:0000256" key="2">
    <source>
        <dbReference type="ARBA" id="ARBA00022737"/>
    </source>
</evidence>
<organism evidence="9 10">
    <name type="scientific">Mya arenaria</name>
    <name type="common">Soft-shell clam</name>
    <dbReference type="NCBI Taxonomy" id="6604"/>
    <lineage>
        <taxon>Eukaryota</taxon>
        <taxon>Metazoa</taxon>
        <taxon>Spiralia</taxon>
        <taxon>Lophotrochozoa</taxon>
        <taxon>Mollusca</taxon>
        <taxon>Bivalvia</taxon>
        <taxon>Autobranchia</taxon>
        <taxon>Heteroconchia</taxon>
        <taxon>Euheterodonta</taxon>
        <taxon>Imparidentia</taxon>
        <taxon>Neoheterodontei</taxon>
        <taxon>Myida</taxon>
        <taxon>Myoidea</taxon>
        <taxon>Myidae</taxon>
        <taxon>Mya</taxon>
    </lineage>
</organism>
<evidence type="ECO:0000256" key="3">
    <source>
        <dbReference type="ARBA" id="ARBA00023043"/>
    </source>
</evidence>
<dbReference type="SMART" id="SM00248">
    <property type="entry name" value="ANK"/>
    <property type="match status" value="17"/>
</dbReference>
<feature type="repeat" description="ANK" evidence="4">
    <location>
        <begin position="577"/>
        <end position="609"/>
    </location>
</feature>
<evidence type="ECO:0000259" key="6">
    <source>
        <dbReference type="Pfam" id="PF24883"/>
    </source>
</evidence>
<feature type="compositionally biased region" description="Low complexity" evidence="5">
    <location>
        <begin position="1358"/>
        <end position="1371"/>
    </location>
</feature>
<feature type="repeat" description="ANK" evidence="4">
    <location>
        <begin position="610"/>
        <end position="642"/>
    </location>
</feature>
<gene>
    <name evidence="9" type="ORF">MAR_022264</name>
</gene>
<feature type="repeat" description="ANK" evidence="4">
    <location>
        <begin position="979"/>
        <end position="1011"/>
    </location>
</feature>
<dbReference type="PRINTS" id="PR01415">
    <property type="entry name" value="ANKYRIN"/>
</dbReference>
<dbReference type="InterPro" id="IPR058018">
    <property type="entry name" value="AAA_lid_TANC1/2"/>
</dbReference>
<feature type="domain" description="TANC1/2-like winged helix" evidence="8">
    <location>
        <begin position="301"/>
        <end position="436"/>
    </location>
</feature>
<feature type="compositionally biased region" description="Low complexity" evidence="5">
    <location>
        <begin position="1078"/>
        <end position="1089"/>
    </location>
</feature>
<feature type="repeat" description="ANK" evidence="4">
    <location>
        <begin position="676"/>
        <end position="713"/>
    </location>
</feature>
<evidence type="ECO:0000313" key="10">
    <source>
        <dbReference type="Proteomes" id="UP001164746"/>
    </source>
</evidence>
<feature type="repeat" description="ANK" evidence="4">
    <location>
        <begin position="879"/>
        <end position="911"/>
    </location>
</feature>